<dbReference type="AlphaFoldDB" id="A0A2I0TW01"/>
<dbReference type="Proteomes" id="UP000233556">
    <property type="component" value="Unassembled WGS sequence"/>
</dbReference>
<dbReference type="GO" id="GO:0003964">
    <property type="term" value="F:RNA-directed DNA polymerase activity"/>
    <property type="evidence" value="ECO:0007669"/>
    <property type="project" value="UniProtKB-KW"/>
</dbReference>
<keyword evidence="1" id="KW-0695">RNA-directed DNA polymerase</keyword>
<evidence type="ECO:0000313" key="2">
    <source>
        <dbReference type="Proteomes" id="UP000233556"/>
    </source>
</evidence>
<proteinExistence type="predicted"/>
<reference evidence="2" key="2">
    <citation type="submission" date="2017-12" db="EMBL/GenBank/DDBJ databases">
        <title>Genome sequence of the Bar-tailed Godwit (Limosa lapponica baueri).</title>
        <authorList>
            <person name="Lima N.C.B."/>
            <person name="Parody-Merino A.M."/>
            <person name="Battley P.F."/>
            <person name="Fidler A.E."/>
            <person name="Prosdocimi F."/>
        </authorList>
    </citation>
    <scope>NUCLEOTIDE SEQUENCE [LARGE SCALE GENOMIC DNA]</scope>
</reference>
<accession>A0A2I0TW01</accession>
<keyword evidence="1" id="KW-0808">Transferase</keyword>
<protein>
    <submittedName>
        <fullName evidence="1">Rna-directed dna polymerase from mobile element jockey-like</fullName>
    </submittedName>
</protein>
<organism evidence="1 2">
    <name type="scientific">Limosa lapponica baueri</name>
    <dbReference type="NCBI Taxonomy" id="1758121"/>
    <lineage>
        <taxon>Eukaryota</taxon>
        <taxon>Metazoa</taxon>
        <taxon>Chordata</taxon>
        <taxon>Craniata</taxon>
        <taxon>Vertebrata</taxon>
        <taxon>Euteleostomi</taxon>
        <taxon>Archelosauria</taxon>
        <taxon>Archosauria</taxon>
        <taxon>Dinosauria</taxon>
        <taxon>Saurischia</taxon>
        <taxon>Theropoda</taxon>
        <taxon>Coelurosauria</taxon>
        <taxon>Aves</taxon>
        <taxon>Neognathae</taxon>
        <taxon>Neoaves</taxon>
        <taxon>Charadriiformes</taxon>
        <taxon>Scolopacidae</taxon>
        <taxon>Limosa</taxon>
    </lineage>
</organism>
<dbReference type="EMBL" id="KZ506908">
    <property type="protein sequence ID" value="PKU37975.1"/>
    <property type="molecule type" value="Genomic_DNA"/>
</dbReference>
<sequence>MKFIKGKYRVLHLRRNNTMHQYRLGVYLLQSSSAEKDVRVLVDNKLTMRQQYALAAKKVNGLLGSIKKTVASRLREVIPPLYSTFGPPVQERQGTTDPLEIWNFDPDWVARASNLSNALQQSEEQLLLCYVASADGFMSGQFTNTMCVSGETLLLENSYESDQERVGGYLVTKDMEKTDALSAYLQWRRMMLGNIELNWTQMRPLDLIGCTHMLRELPDIIMRPFLIVFERKFYEDNTEAY</sequence>
<reference evidence="2" key="1">
    <citation type="submission" date="2017-11" db="EMBL/GenBank/DDBJ databases">
        <authorList>
            <person name="Lima N.C."/>
            <person name="Parody-Merino A.M."/>
            <person name="Battley P.F."/>
            <person name="Fidler A.E."/>
            <person name="Prosdocimi F."/>
        </authorList>
    </citation>
    <scope>NUCLEOTIDE SEQUENCE [LARGE SCALE GENOMIC DNA]</scope>
</reference>
<keyword evidence="2" id="KW-1185">Reference proteome</keyword>
<dbReference type="PANTHER" id="PTHR33332">
    <property type="entry name" value="REVERSE TRANSCRIPTASE DOMAIN-CONTAINING PROTEIN"/>
    <property type="match status" value="1"/>
</dbReference>
<keyword evidence="1" id="KW-0548">Nucleotidyltransferase</keyword>
<evidence type="ECO:0000313" key="1">
    <source>
        <dbReference type="EMBL" id="PKU37975.1"/>
    </source>
</evidence>
<name>A0A2I0TW01_LIMLA</name>
<gene>
    <name evidence="1" type="ORF">llap_11720</name>
</gene>